<keyword evidence="2" id="KW-1185">Reference proteome</keyword>
<sequence>MSLKYIFLEVTMLEVKFSSLGTLTPSDTSIPFELKCHKFPLHLAFFMTINKSQGQSIKHVGLDLRSPFIALKQSGRTP</sequence>
<dbReference type="HOGENOM" id="CLU_2622729_0_0_1"/>
<proteinExistence type="predicted"/>
<dbReference type="AlphaFoldDB" id="A0A0D0CK07"/>
<reference evidence="1 2" key="1">
    <citation type="submission" date="2014-04" db="EMBL/GenBank/DDBJ databases">
        <authorList>
            <consortium name="DOE Joint Genome Institute"/>
            <person name="Kuo A."/>
            <person name="Kohler A."/>
            <person name="Jargeat P."/>
            <person name="Nagy L.G."/>
            <person name="Floudas D."/>
            <person name="Copeland A."/>
            <person name="Barry K.W."/>
            <person name="Cichocki N."/>
            <person name="Veneault-Fourrey C."/>
            <person name="LaButti K."/>
            <person name="Lindquist E.A."/>
            <person name="Lipzen A."/>
            <person name="Lundell T."/>
            <person name="Morin E."/>
            <person name="Murat C."/>
            <person name="Sun H."/>
            <person name="Tunlid A."/>
            <person name="Henrissat B."/>
            <person name="Grigoriev I.V."/>
            <person name="Hibbett D.S."/>
            <person name="Martin F."/>
            <person name="Nordberg H.P."/>
            <person name="Cantor M.N."/>
            <person name="Hua S.X."/>
        </authorList>
    </citation>
    <scope>NUCLEOTIDE SEQUENCE [LARGE SCALE GENOMIC DNA]</scope>
    <source>
        <strain evidence="1 2">Ve08.2h10</strain>
    </source>
</reference>
<dbReference type="STRING" id="930991.A0A0D0CK07"/>
<dbReference type="EMBL" id="KN828064">
    <property type="protein sequence ID" value="KIK75508.1"/>
    <property type="molecule type" value="Genomic_DNA"/>
</dbReference>
<evidence type="ECO:0008006" key="3">
    <source>
        <dbReference type="Google" id="ProtNLM"/>
    </source>
</evidence>
<organism evidence="1 2">
    <name type="scientific">Paxillus rubicundulus Ve08.2h10</name>
    <dbReference type="NCBI Taxonomy" id="930991"/>
    <lineage>
        <taxon>Eukaryota</taxon>
        <taxon>Fungi</taxon>
        <taxon>Dikarya</taxon>
        <taxon>Basidiomycota</taxon>
        <taxon>Agaricomycotina</taxon>
        <taxon>Agaricomycetes</taxon>
        <taxon>Agaricomycetidae</taxon>
        <taxon>Boletales</taxon>
        <taxon>Paxilineae</taxon>
        <taxon>Paxillaceae</taxon>
        <taxon>Paxillus</taxon>
    </lineage>
</organism>
<name>A0A0D0CK07_9AGAM</name>
<gene>
    <name evidence="1" type="ORF">PAXRUDRAFT_18943</name>
</gene>
<dbReference type="InParanoid" id="A0A0D0CK07"/>
<reference evidence="2" key="2">
    <citation type="submission" date="2015-01" db="EMBL/GenBank/DDBJ databases">
        <title>Evolutionary Origins and Diversification of the Mycorrhizal Mutualists.</title>
        <authorList>
            <consortium name="DOE Joint Genome Institute"/>
            <consortium name="Mycorrhizal Genomics Consortium"/>
            <person name="Kohler A."/>
            <person name="Kuo A."/>
            <person name="Nagy L.G."/>
            <person name="Floudas D."/>
            <person name="Copeland A."/>
            <person name="Barry K.W."/>
            <person name="Cichocki N."/>
            <person name="Veneault-Fourrey C."/>
            <person name="LaButti K."/>
            <person name="Lindquist E.A."/>
            <person name="Lipzen A."/>
            <person name="Lundell T."/>
            <person name="Morin E."/>
            <person name="Murat C."/>
            <person name="Riley R."/>
            <person name="Ohm R."/>
            <person name="Sun H."/>
            <person name="Tunlid A."/>
            <person name="Henrissat B."/>
            <person name="Grigoriev I.V."/>
            <person name="Hibbett D.S."/>
            <person name="Martin F."/>
        </authorList>
    </citation>
    <scope>NUCLEOTIDE SEQUENCE [LARGE SCALE GENOMIC DNA]</scope>
    <source>
        <strain evidence="2">Ve08.2h10</strain>
    </source>
</reference>
<dbReference type="OrthoDB" id="432234at2759"/>
<dbReference type="Proteomes" id="UP000054538">
    <property type="component" value="Unassembled WGS sequence"/>
</dbReference>
<evidence type="ECO:0000313" key="2">
    <source>
        <dbReference type="Proteomes" id="UP000054538"/>
    </source>
</evidence>
<protein>
    <recommendedName>
        <fullName evidence="3">DNA helicase</fullName>
    </recommendedName>
</protein>
<evidence type="ECO:0000313" key="1">
    <source>
        <dbReference type="EMBL" id="KIK75508.1"/>
    </source>
</evidence>
<accession>A0A0D0CK07</accession>